<reference evidence="1 2" key="1">
    <citation type="submission" date="2020-03" db="EMBL/GenBank/DDBJ databases">
        <title>Draft genome sequences of bacterial isolates from the female urobiome.</title>
        <authorList>
            <person name="Miller-Ensminger T."/>
            <person name="Wolfe A.J."/>
            <person name="Putonti C."/>
        </authorList>
    </citation>
    <scope>NUCLEOTIDE SEQUENCE [LARGE SCALE GENOMIC DNA]</scope>
    <source>
        <strain evidence="1 2">UMB8490</strain>
    </source>
</reference>
<name>A0AAP6XLD1_9CORY</name>
<dbReference type="InterPro" id="IPR010148">
    <property type="entry name" value="CRISPR-assoc_prot_CT1975"/>
</dbReference>
<dbReference type="RefSeq" id="WP_101733442.1">
    <property type="nucleotide sequence ID" value="NZ_JAAUVV010000017.1"/>
</dbReference>
<comment type="caution">
    <text evidence="1">The sequence shown here is derived from an EMBL/GenBank/DDBJ whole genome shotgun (WGS) entry which is preliminary data.</text>
</comment>
<dbReference type="Pfam" id="PF09344">
    <property type="entry name" value="Cas_CT1975"/>
    <property type="match status" value="1"/>
</dbReference>
<organism evidence="1 2">
    <name type="scientific">Corynebacterium coyleae</name>
    <dbReference type="NCBI Taxonomy" id="53374"/>
    <lineage>
        <taxon>Bacteria</taxon>
        <taxon>Bacillati</taxon>
        <taxon>Actinomycetota</taxon>
        <taxon>Actinomycetes</taxon>
        <taxon>Mycobacteriales</taxon>
        <taxon>Corynebacteriaceae</taxon>
        <taxon>Corynebacterium</taxon>
    </lineage>
</organism>
<protein>
    <submittedName>
        <fullName evidence="1">Type I-E CRISPR-associated protein Cas7/Cse4/CasC</fullName>
    </submittedName>
</protein>
<gene>
    <name evidence="1" type="primary">cas7e</name>
    <name evidence="1" type="ORF">HC138_08810</name>
</gene>
<proteinExistence type="predicted"/>
<sequence length="376" mass="41424">MSIVIDIHALQTVPPSLINRDDTGAPKSAVFGGVPRQRVSSQSWKRAIRRYFEDNFDAEQIGDRSKRLPEKIALRLVDAGIEQDEAIKRVEDLFKAAGIKTAVEKPRKNDDSEDQPSPYPRTGYLLFLSQQQIDRAVEELLARDGEKPSKAEAKAILDTDHSVDMAMFGRMVADDAAYNVDASVQVAHAIGIHGSTPDFDYFTAVDDLAEEGEETGAGMIGTVQMMSSTMYRYATINFEGLKDNLDSLDAARLAVQHFIEAFVSSMPTGKINTFANQTLPELVYVAVRDTRPVSLVNAFEVPVEADQAVSRRKVAADRLAQEARDVESVYGFKPLAAYVMGIGETANSFTEIAEKTTLQDLTKNINKVLDRVVGDQ</sequence>
<dbReference type="AlphaFoldDB" id="A0AAP6XLD1"/>
<dbReference type="NCBIfam" id="TIGR01869">
    <property type="entry name" value="casC_Cse4"/>
    <property type="match status" value="1"/>
</dbReference>
<evidence type="ECO:0000313" key="1">
    <source>
        <dbReference type="EMBL" id="NJJ04446.1"/>
    </source>
</evidence>
<evidence type="ECO:0000313" key="2">
    <source>
        <dbReference type="Proteomes" id="UP000591626"/>
    </source>
</evidence>
<dbReference type="Proteomes" id="UP000591626">
    <property type="component" value="Unassembled WGS sequence"/>
</dbReference>
<dbReference type="EMBL" id="JAAUVV010000017">
    <property type="protein sequence ID" value="NJJ04446.1"/>
    <property type="molecule type" value="Genomic_DNA"/>
</dbReference>
<accession>A0AAP6XLD1</accession>